<dbReference type="PANTHER" id="PTHR30349:SF41">
    <property type="entry name" value="INTEGRASE_RECOMBINASE PROTEIN MJ0367-RELATED"/>
    <property type="match status" value="1"/>
</dbReference>
<dbReference type="InterPro" id="IPR013762">
    <property type="entry name" value="Integrase-like_cat_sf"/>
</dbReference>
<dbReference type="STRING" id="1385699.A7A78_02060"/>
<dbReference type="EMBL" id="LXIE01000001">
    <property type="protein sequence ID" value="OAD92716.1"/>
    <property type="molecule type" value="Genomic_DNA"/>
</dbReference>
<gene>
    <name evidence="5" type="ORF">A7A78_02060</name>
</gene>
<evidence type="ECO:0000259" key="4">
    <source>
        <dbReference type="PROSITE" id="PS51898"/>
    </source>
</evidence>
<dbReference type="InterPro" id="IPR050090">
    <property type="entry name" value="Tyrosine_recombinase_XerCD"/>
</dbReference>
<dbReference type="RefSeq" id="WP_068760744.1">
    <property type="nucleotide sequence ID" value="NZ_LXIE01000001.1"/>
</dbReference>
<evidence type="ECO:0000256" key="2">
    <source>
        <dbReference type="ARBA" id="ARBA00023125"/>
    </source>
</evidence>
<dbReference type="OrthoDB" id="9806835at2"/>
<dbReference type="GO" id="GO:0006310">
    <property type="term" value="P:DNA recombination"/>
    <property type="evidence" value="ECO:0007669"/>
    <property type="project" value="UniProtKB-KW"/>
</dbReference>
<dbReference type="GO" id="GO:0015074">
    <property type="term" value="P:DNA integration"/>
    <property type="evidence" value="ECO:0007669"/>
    <property type="project" value="InterPro"/>
</dbReference>
<dbReference type="GO" id="GO:0003677">
    <property type="term" value="F:DNA binding"/>
    <property type="evidence" value="ECO:0007669"/>
    <property type="project" value="UniProtKB-KW"/>
</dbReference>
<dbReference type="Gene3D" id="1.10.150.130">
    <property type="match status" value="1"/>
</dbReference>
<evidence type="ECO:0000313" key="5">
    <source>
        <dbReference type="EMBL" id="OAD92716.1"/>
    </source>
</evidence>
<comment type="caution">
    <text evidence="5">The sequence shown here is derived from an EMBL/GenBank/DDBJ whole genome shotgun (WGS) entry which is preliminary data.</text>
</comment>
<dbReference type="InterPro" id="IPR011010">
    <property type="entry name" value="DNA_brk_join_enz"/>
</dbReference>
<sequence>MESILEFITLEHRIEHDLEHKKQFSAPKIYNANGDLNKRWYVYYSFRNPISGKLERQKNVYGITNTFSTFEERMYVLSTYARNLLKLLEQGYSPYNDNTALYQNLKKEEENSVPAKNAIATEQLMTDNTPISIKSVLEGNTGNPTIHPEKLESANCNADATLTVEMALQQALSIKKNVVNERTLADYTYKAKHLLKWLEENEPTVVAMEQLTKQHLNTYLNDILGRTSARNRNNYRIDLSSLFQTLKDNDLVAENYLKKIPPLRSVPVRNRGFSLKEQEKIFLYLEERDPLLLLYIKFISYAFLRPIEACRIKVEDVDVTNKRIRFKAKNKPYKTKILPQLLIDALPDLSGLPKENLLFSPKGIGLHWESKLANRRDYFSKRFKEVIKDHFGFNENYGLYSFRHTYITKLYNELIKEQAPFSAKSRLMLITGHTTMTALEKYLRTIDAEMPADYSDML</sequence>
<name>A0A1A9LIG3_9FLAO</name>
<keyword evidence="6" id="KW-1185">Reference proteome</keyword>
<dbReference type="Gene3D" id="1.10.443.10">
    <property type="entry name" value="Intergrase catalytic core"/>
    <property type="match status" value="1"/>
</dbReference>
<comment type="similarity">
    <text evidence="1">Belongs to the 'phage' integrase family.</text>
</comment>
<organism evidence="5 6">
    <name type="scientific">Aequorivita soesokkakensis</name>
    <dbReference type="NCBI Taxonomy" id="1385699"/>
    <lineage>
        <taxon>Bacteria</taxon>
        <taxon>Pseudomonadati</taxon>
        <taxon>Bacteroidota</taxon>
        <taxon>Flavobacteriia</taxon>
        <taxon>Flavobacteriales</taxon>
        <taxon>Flavobacteriaceae</taxon>
        <taxon>Aequorivita</taxon>
    </lineage>
</organism>
<feature type="domain" description="Tyr recombinase" evidence="4">
    <location>
        <begin position="268"/>
        <end position="456"/>
    </location>
</feature>
<evidence type="ECO:0000313" key="6">
    <source>
        <dbReference type="Proteomes" id="UP000077552"/>
    </source>
</evidence>
<dbReference type="AlphaFoldDB" id="A0A1A9LIG3"/>
<evidence type="ECO:0000256" key="1">
    <source>
        <dbReference type="ARBA" id="ARBA00008857"/>
    </source>
</evidence>
<dbReference type="InterPro" id="IPR010998">
    <property type="entry name" value="Integrase_recombinase_N"/>
</dbReference>
<dbReference type="PANTHER" id="PTHR30349">
    <property type="entry name" value="PHAGE INTEGRASE-RELATED"/>
    <property type="match status" value="1"/>
</dbReference>
<dbReference type="SUPFAM" id="SSF56349">
    <property type="entry name" value="DNA breaking-rejoining enzymes"/>
    <property type="match status" value="1"/>
</dbReference>
<protein>
    <recommendedName>
        <fullName evidence="4">Tyr recombinase domain-containing protein</fullName>
    </recommendedName>
</protein>
<keyword evidence="3" id="KW-0233">DNA recombination</keyword>
<accession>A0A1A9LIG3</accession>
<reference evidence="5 6" key="1">
    <citation type="submission" date="2016-05" db="EMBL/GenBank/DDBJ databases">
        <title>Genome sequencing of Vitellibacter soesokkakensis RSSK-12.</title>
        <authorList>
            <person name="Thevarajoo S."/>
            <person name="Selvaratnam C."/>
            <person name="Goh K.M."/>
            <person name="Chan K.-G."/>
            <person name="Chong C.S."/>
        </authorList>
    </citation>
    <scope>NUCLEOTIDE SEQUENCE [LARGE SCALE GENOMIC DNA]</scope>
    <source>
        <strain evidence="5 6">RSSK-12</strain>
    </source>
</reference>
<dbReference type="PROSITE" id="PS51898">
    <property type="entry name" value="TYR_RECOMBINASE"/>
    <property type="match status" value="1"/>
</dbReference>
<dbReference type="InterPro" id="IPR002104">
    <property type="entry name" value="Integrase_catalytic"/>
</dbReference>
<keyword evidence="2" id="KW-0238">DNA-binding</keyword>
<evidence type="ECO:0000256" key="3">
    <source>
        <dbReference type="ARBA" id="ARBA00023172"/>
    </source>
</evidence>
<proteinExistence type="inferred from homology"/>
<dbReference type="Proteomes" id="UP000077552">
    <property type="component" value="Unassembled WGS sequence"/>
</dbReference>